<dbReference type="InterPro" id="IPR012429">
    <property type="entry name" value="HGSNAT_cat"/>
</dbReference>
<feature type="domain" description="Heparan-alpha-glucosaminide N-acetyltransferase catalytic" evidence="3">
    <location>
        <begin position="220"/>
        <end position="311"/>
    </location>
</feature>
<feature type="transmembrane region" description="Helical" evidence="1">
    <location>
        <begin position="226"/>
        <end position="242"/>
    </location>
</feature>
<evidence type="ECO:0000259" key="3">
    <source>
        <dbReference type="Pfam" id="PF07786"/>
    </source>
</evidence>
<feature type="transmembrane region" description="Helical" evidence="1">
    <location>
        <begin position="262"/>
        <end position="282"/>
    </location>
</feature>
<keyword evidence="1" id="KW-0812">Transmembrane</keyword>
<keyword evidence="2" id="KW-0732">Signal</keyword>
<feature type="transmembrane region" description="Helical" evidence="1">
    <location>
        <begin position="484"/>
        <end position="503"/>
    </location>
</feature>
<dbReference type="VEuPathDB" id="VectorBase:BGLB006415"/>
<evidence type="ECO:0000256" key="2">
    <source>
        <dbReference type="SAM" id="SignalP"/>
    </source>
</evidence>
<dbReference type="VEuPathDB" id="VectorBase:BGLAX_042902"/>
<reference evidence="4" key="1">
    <citation type="submission" date="2020-05" db="UniProtKB">
        <authorList>
            <consortium name="EnsemblMetazoa"/>
        </authorList>
    </citation>
    <scope>IDENTIFICATION</scope>
    <source>
        <strain evidence="4">BB02</strain>
    </source>
</reference>
<dbReference type="AlphaFoldDB" id="A0A2C9JQJ3"/>
<feature type="signal peptide" evidence="2">
    <location>
        <begin position="1"/>
        <end position="20"/>
    </location>
</feature>
<keyword evidence="1" id="KW-0472">Membrane</keyword>
<gene>
    <name evidence="4" type="primary">106063823</name>
</gene>
<feature type="chain" id="PRO_5012157706" description="Heparan-alpha-glucosaminide N-acetyltransferase catalytic domain-containing protein" evidence="2">
    <location>
        <begin position="21"/>
        <end position="610"/>
    </location>
</feature>
<evidence type="ECO:0000313" key="5">
    <source>
        <dbReference type="Proteomes" id="UP000076420"/>
    </source>
</evidence>
<feature type="transmembrane region" description="Helical" evidence="1">
    <location>
        <begin position="586"/>
        <end position="603"/>
    </location>
</feature>
<dbReference type="Pfam" id="PF07786">
    <property type="entry name" value="HGSNAT_cat"/>
    <property type="match status" value="1"/>
</dbReference>
<feature type="transmembrane region" description="Helical" evidence="1">
    <location>
        <begin position="302"/>
        <end position="322"/>
    </location>
</feature>
<evidence type="ECO:0000313" key="4">
    <source>
        <dbReference type="EnsemblMetazoa" id="BGLB006415-PB"/>
    </source>
</evidence>
<keyword evidence="1" id="KW-1133">Transmembrane helix</keyword>
<protein>
    <recommendedName>
        <fullName evidence="3">Heparan-alpha-glucosaminide N-acetyltransferase catalytic domain-containing protein</fullName>
    </recommendedName>
</protein>
<dbReference type="STRING" id="6526.A0A2C9JQJ3"/>
<dbReference type="RefSeq" id="XP_013077747.2">
    <property type="nucleotide sequence ID" value="XM_013222293.2"/>
</dbReference>
<feature type="transmembrane region" description="Helical" evidence="1">
    <location>
        <begin position="549"/>
        <end position="566"/>
    </location>
</feature>
<name>A0A2C9JQJ3_BIOGL</name>
<dbReference type="PANTHER" id="PTHR31061">
    <property type="entry name" value="LD22376P"/>
    <property type="match status" value="1"/>
</dbReference>
<feature type="transmembrane region" description="Helical" evidence="1">
    <location>
        <begin position="515"/>
        <end position="537"/>
    </location>
</feature>
<dbReference type="PANTHER" id="PTHR31061:SF24">
    <property type="entry name" value="LD22376P"/>
    <property type="match status" value="1"/>
</dbReference>
<accession>A0A2C9JQJ3</accession>
<dbReference type="Proteomes" id="UP000076420">
    <property type="component" value="Unassembled WGS sequence"/>
</dbReference>
<sequence>MLQIVDLLLWQLLLLPAASCVSLPLVPFLCDNIETNQKINTAQISIKNGISIPDNLAVYLQTQECYKCDLILTTAVRNECVINVDSRWLMRVEIRVMSRNANISNVTESCSEKSLTRMYTEGGQYSIYIDKDNDNNINCTQAVINEPSDPNIPIYIALGGAVFLILLWNFGKFLYRLGYIHRIVYFWSTESMMSDLGTPTNISQMDDNAVSRPVVETKERLRSLDTFRGITILLMIFVNYGGGKYWFFKHSKWNGLTVADLVFPWFIFIMGTALAFSFQGQLKKNVPRWKISVRILKRSAKLFLLGLLINSFGADSGVDFTTFRIPGVLQRFAGTYLITATSFLLLAPQPNTNQYTCLSPIRDIVNYWPEWILYLAFIGLHCAITFALDVPGCPRGYLGPGGLEQSRQYFNCTGGASGYIDRLFFGEKHIYQSPTSQEVYKSTVPYDPEGLLGTLTSCVQCFLGLQAGKILINHNDWVKRCRRFFTWAIILAGLGLLLCKCSYNDGWIPINKNLWSLSFVFVLSGMAFFLLMVCYILVDVYKVWSGGPFFFAGMNSIALYCLHEFFSGRAPVYFMVHESHASLLPMNLWGTAFWLLVSVYFYYKNIFITV</sequence>
<organism evidence="4 5">
    <name type="scientific">Biomphalaria glabrata</name>
    <name type="common">Bloodfluke planorb</name>
    <name type="synonym">Freshwater snail</name>
    <dbReference type="NCBI Taxonomy" id="6526"/>
    <lineage>
        <taxon>Eukaryota</taxon>
        <taxon>Metazoa</taxon>
        <taxon>Spiralia</taxon>
        <taxon>Lophotrochozoa</taxon>
        <taxon>Mollusca</taxon>
        <taxon>Gastropoda</taxon>
        <taxon>Heterobranchia</taxon>
        <taxon>Euthyneura</taxon>
        <taxon>Panpulmonata</taxon>
        <taxon>Hygrophila</taxon>
        <taxon>Lymnaeoidea</taxon>
        <taxon>Planorbidae</taxon>
        <taxon>Biomphalaria</taxon>
    </lineage>
</organism>
<proteinExistence type="predicted"/>
<feature type="transmembrane region" description="Helical" evidence="1">
    <location>
        <begin position="328"/>
        <end position="347"/>
    </location>
</feature>
<feature type="transmembrane region" description="Helical" evidence="1">
    <location>
        <begin position="451"/>
        <end position="472"/>
    </location>
</feature>
<evidence type="ECO:0000256" key="1">
    <source>
        <dbReference type="SAM" id="Phobius"/>
    </source>
</evidence>
<dbReference type="OrthoDB" id="2149840at2759"/>
<dbReference type="EnsemblMetazoa" id="BGLB006415-RB">
    <property type="protein sequence ID" value="BGLB006415-PB"/>
    <property type="gene ID" value="BGLB006415"/>
</dbReference>
<feature type="transmembrane region" description="Helical" evidence="1">
    <location>
        <begin position="154"/>
        <end position="175"/>
    </location>
</feature>
<feature type="transmembrane region" description="Helical" evidence="1">
    <location>
        <begin position="368"/>
        <end position="388"/>
    </location>
</feature>